<accession>A0A1B2J9P0</accession>
<dbReference type="InterPro" id="IPR016024">
    <property type="entry name" value="ARM-type_fold"/>
</dbReference>
<sequence>MTSSERHSQVSKILNSGKYITPARKRELLKDLNEDPKSEEYQLVQWDELVRSINGAINRVSIHNIKEIIVELFQLNLLRGRGVLVNSVLKSQTAAPAFTNVYSSLIAVLNSKIPEIGKLLIERLIVQFQNAFLNNEKAKCFAAVTFIAHLVVQNVTHEIIALQLVFLLLENPTDDSLDIACTLLTEVGAYLEENAVSATYSIFERIRNVLQEGLVSKKTQYRIETLMKLRRDKYKGHTGIPKELDLVEDEDQITHTIGLDDECDEELNLNVFHYEQNYDELDEKYHLIKVQILGDDEDDESEDDSSADNDEDEEEEEEEEIEQEQEQEQYEDQKDQSTIKKQLTDLTAANLVEFQKNVYLTMMSSMSADEAVHKLLKLPAISDDSPELQLVNIIVKGCAQEKTYSKFYGLVGEKLCSYSSIWHKAFKESFKSSYHTLSELELKHIRNVGKFWGHLFASDRLGWEVWEIITLTESETTASSRIFLKFLFQELVGELGVQKVQERLHEDYIQPYIRGIFPTSDQEHLRFSINFFTSIGLGVLTEEMRIVLQTTPKEIETRHRSPSPSNSKRLKT</sequence>
<dbReference type="EMBL" id="CP014584">
    <property type="protein sequence ID" value="ANZ74731.1"/>
    <property type="molecule type" value="Genomic_DNA"/>
</dbReference>
<evidence type="ECO:0000259" key="8">
    <source>
        <dbReference type="PROSITE" id="PS51366"/>
    </source>
</evidence>
<dbReference type="PANTHER" id="PTHR18034:SF3">
    <property type="entry name" value="PRE-MRNA-SPLICING FACTOR CWC22 HOMOLOG"/>
    <property type="match status" value="1"/>
</dbReference>
<dbReference type="InterPro" id="IPR003891">
    <property type="entry name" value="Initiation_fac_eIF4g_MI"/>
</dbReference>
<dbReference type="PROSITE" id="PS51366">
    <property type="entry name" value="MI"/>
    <property type="match status" value="1"/>
</dbReference>
<feature type="compositionally biased region" description="Acidic residues" evidence="7">
    <location>
        <begin position="294"/>
        <end position="330"/>
    </location>
</feature>
<dbReference type="GO" id="GO:0003723">
    <property type="term" value="F:RNA binding"/>
    <property type="evidence" value="ECO:0007669"/>
    <property type="project" value="InterPro"/>
</dbReference>
<comment type="subcellular location">
    <subcellularLocation>
        <location evidence="1">Nucleus</location>
    </subcellularLocation>
</comment>
<evidence type="ECO:0000256" key="3">
    <source>
        <dbReference type="ARBA" id="ARBA00022664"/>
    </source>
</evidence>
<keyword evidence="10" id="KW-1185">Reference proteome</keyword>
<dbReference type="InterPro" id="IPR003890">
    <property type="entry name" value="MIF4G-like_typ-3"/>
</dbReference>
<dbReference type="InterPro" id="IPR050781">
    <property type="entry name" value="CWC22_splicing_factor"/>
</dbReference>
<protein>
    <recommendedName>
        <fullName evidence="6">Pre-mRNA-splicing factor CWC22</fullName>
    </recommendedName>
</protein>
<evidence type="ECO:0000256" key="5">
    <source>
        <dbReference type="ARBA" id="ARBA00023242"/>
    </source>
</evidence>
<organism evidence="9 10">
    <name type="scientific">Komagataella pastoris</name>
    <name type="common">Yeast</name>
    <name type="synonym">Pichia pastoris</name>
    <dbReference type="NCBI Taxonomy" id="4922"/>
    <lineage>
        <taxon>Eukaryota</taxon>
        <taxon>Fungi</taxon>
        <taxon>Dikarya</taxon>
        <taxon>Ascomycota</taxon>
        <taxon>Saccharomycotina</taxon>
        <taxon>Pichiomycetes</taxon>
        <taxon>Pichiales</taxon>
        <taxon>Pichiaceae</taxon>
        <taxon>Komagataella</taxon>
    </lineage>
</organism>
<keyword evidence="5" id="KW-0539">Nucleus</keyword>
<dbReference type="SUPFAM" id="SSF48371">
    <property type="entry name" value="ARM repeat"/>
    <property type="match status" value="1"/>
</dbReference>
<name>A0A1B2J9P0_PICPA</name>
<evidence type="ECO:0000313" key="9">
    <source>
        <dbReference type="EMBL" id="ANZ74731.1"/>
    </source>
</evidence>
<evidence type="ECO:0000256" key="4">
    <source>
        <dbReference type="ARBA" id="ARBA00023187"/>
    </source>
</evidence>
<proteinExistence type="inferred from homology"/>
<evidence type="ECO:0000256" key="6">
    <source>
        <dbReference type="ARBA" id="ARBA00040804"/>
    </source>
</evidence>
<reference evidence="9 10" key="1">
    <citation type="submission" date="2016-02" db="EMBL/GenBank/DDBJ databases">
        <title>Comparative genomic and transcriptomic foundation for Pichia pastoris.</title>
        <authorList>
            <person name="Love K.R."/>
            <person name="Shah K.A."/>
            <person name="Whittaker C.A."/>
            <person name="Wu J."/>
            <person name="Bartlett M.C."/>
            <person name="Ma D."/>
            <person name="Leeson R.L."/>
            <person name="Priest M."/>
            <person name="Young S.K."/>
            <person name="Love J.C."/>
        </authorList>
    </citation>
    <scope>NUCLEOTIDE SEQUENCE [LARGE SCALE GENOMIC DNA]</scope>
    <source>
        <strain evidence="9 10">ATCC 28485</strain>
    </source>
</reference>
<feature type="region of interest" description="Disordered" evidence="7">
    <location>
        <begin position="294"/>
        <end position="338"/>
    </location>
</feature>
<evidence type="ECO:0000256" key="1">
    <source>
        <dbReference type="ARBA" id="ARBA00004123"/>
    </source>
</evidence>
<feature type="compositionally biased region" description="Polar residues" evidence="7">
    <location>
        <begin position="562"/>
        <end position="572"/>
    </location>
</feature>
<dbReference type="Proteomes" id="UP000094565">
    <property type="component" value="Chromosome 1"/>
</dbReference>
<dbReference type="SMART" id="SM00543">
    <property type="entry name" value="MIF4G"/>
    <property type="match status" value="1"/>
</dbReference>
<comment type="similarity">
    <text evidence="2">Belongs to the CWC22 family.</text>
</comment>
<keyword evidence="3" id="KW-0507">mRNA processing</keyword>
<evidence type="ECO:0000313" key="10">
    <source>
        <dbReference type="Proteomes" id="UP000094565"/>
    </source>
</evidence>
<dbReference type="AlphaFoldDB" id="A0A1B2J9P0"/>
<feature type="domain" description="MI" evidence="8">
    <location>
        <begin position="353"/>
        <end position="471"/>
    </location>
</feature>
<dbReference type="Gene3D" id="1.25.40.180">
    <property type="match status" value="1"/>
</dbReference>
<dbReference type="Pfam" id="PF02847">
    <property type="entry name" value="MA3"/>
    <property type="match status" value="1"/>
</dbReference>
<dbReference type="GO" id="GO:0000398">
    <property type="term" value="P:mRNA splicing, via spliceosome"/>
    <property type="evidence" value="ECO:0007669"/>
    <property type="project" value="TreeGrafter"/>
</dbReference>
<dbReference type="GO" id="GO:0071013">
    <property type="term" value="C:catalytic step 2 spliceosome"/>
    <property type="evidence" value="ECO:0007669"/>
    <property type="project" value="TreeGrafter"/>
</dbReference>
<keyword evidence="4" id="KW-0508">mRNA splicing</keyword>
<feature type="region of interest" description="Disordered" evidence="7">
    <location>
        <begin position="551"/>
        <end position="572"/>
    </location>
</feature>
<gene>
    <name evidence="9" type="primary">CWC22</name>
    <name evidence="9" type="ORF">ATY40_BA7500715</name>
</gene>
<evidence type="ECO:0000256" key="7">
    <source>
        <dbReference type="SAM" id="MobiDB-lite"/>
    </source>
</evidence>
<evidence type="ECO:0000256" key="2">
    <source>
        <dbReference type="ARBA" id="ARBA00006856"/>
    </source>
</evidence>
<dbReference type="SMART" id="SM00544">
    <property type="entry name" value="MA3"/>
    <property type="match status" value="1"/>
</dbReference>
<dbReference type="OrthoDB" id="3938623at2759"/>
<dbReference type="PANTHER" id="PTHR18034">
    <property type="entry name" value="CELL CYCLE CONTROL PROTEIN CWF22-RELATED"/>
    <property type="match status" value="1"/>
</dbReference>